<dbReference type="AlphaFoldDB" id="A0A8X6V0Q9"/>
<accession>A0A8X6V0Q9</accession>
<dbReference type="EMBL" id="BMAU01021106">
    <property type="protein sequence ID" value="GFX90977.1"/>
    <property type="molecule type" value="Genomic_DNA"/>
</dbReference>
<gene>
    <name evidence="1" type="ORF">TNCV_197551</name>
</gene>
<evidence type="ECO:0000313" key="1">
    <source>
        <dbReference type="EMBL" id="GFX90977.1"/>
    </source>
</evidence>
<reference evidence="1" key="1">
    <citation type="submission" date="2020-08" db="EMBL/GenBank/DDBJ databases">
        <title>Multicomponent nature underlies the extraordinary mechanical properties of spider dragline silk.</title>
        <authorList>
            <person name="Kono N."/>
            <person name="Nakamura H."/>
            <person name="Mori M."/>
            <person name="Yoshida Y."/>
            <person name="Ohtoshi R."/>
            <person name="Malay A.D."/>
            <person name="Moran D.A.P."/>
            <person name="Tomita M."/>
            <person name="Numata K."/>
            <person name="Arakawa K."/>
        </authorList>
    </citation>
    <scope>NUCLEOTIDE SEQUENCE</scope>
</reference>
<evidence type="ECO:0000313" key="2">
    <source>
        <dbReference type="Proteomes" id="UP000887159"/>
    </source>
</evidence>
<protein>
    <submittedName>
        <fullName evidence="1">Uncharacterized protein</fullName>
    </submittedName>
</protein>
<comment type="caution">
    <text evidence="1">The sequence shown here is derived from an EMBL/GenBank/DDBJ whole genome shotgun (WGS) entry which is preliminary data.</text>
</comment>
<sequence>MIRYLDHLATPTTGTRTFPLIADGLQTSDVLPSLQEQEHFPSSRTDYRLLVCCLALQEHFIADGLQTFEVLSRRSA</sequence>
<proteinExistence type="predicted"/>
<dbReference type="Proteomes" id="UP000887159">
    <property type="component" value="Unassembled WGS sequence"/>
</dbReference>
<keyword evidence="2" id="KW-1185">Reference proteome</keyword>
<name>A0A8X6V0Q9_TRICX</name>
<organism evidence="1 2">
    <name type="scientific">Trichonephila clavipes</name>
    <name type="common">Golden silk orbweaver</name>
    <name type="synonym">Nephila clavipes</name>
    <dbReference type="NCBI Taxonomy" id="2585209"/>
    <lineage>
        <taxon>Eukaryota</taxon>
        <taxon>Metazoa</taxon>
        <taxon>Ecdysozoa</taxon>
        <taxon>Arthropoda</taxon>
        <taxon>Chelicerata</taxon>
        <taxon>Arachnida</taxon>
        <taxon>Araneae</taxon>
        <taxon>Araneomorphae</taxon>
        <taxon>Entelegynae</taxon>
        <taxon>Araneoidea</taxon>
        <taxon>Nephilidae</taxon>
        <taxon>Trichonephila</taxon>
    </lineage>
</organism>